<comment type="caution">
    <text evidence="3">The sequence shown here is derived from an EMBL/GenBank/DDBJ whole genome shotgun (WGS) entry which is preliminary data.</text>
</comment>
<sequence>MRLDPLEKRIDDPAEPANQLAQDSSIHRDHRPKKITFDDGRLKANVVVNCVALCVPRACEMDPAATVSINLPSSLVNWLSSFNNSNSLLVHLSTDQVYEGVKSFYKEEDEAVPVNMYGKTKLAAKQHIIAHCSNYAILRSNIIYGPQTISLIEKSLPI</sequence>
<protein>
    <recommendedName>
        <fullName evidence="2">RmlD-like substrate binding domain-containing protein</fullName>
    </recommendedName>
</protein>
<feature type="region of interest" description="Disordered" evidence="1">
    <location>
        <begin position="1"/>
        <end position="27"/>
    </location>
</feature>
<feature type="compositionally biased region" description="Basic and acidic residues" evidence="1">
    <location>
        <begin position="1"/>
        <end position="12"/>
    </location>
</feature>
<dbReference type="PANTHER" id="PTHR43242">
    <property type="entry name" value="NAD(P)-BINDING ROSSMANN-FOLD SUPERFAMILY PROTEIN"/>
    <property type="match status" value="1"/>
</dbReference>
<dbReference type="PANTHER" id="PTHR43242:SF1">
    <property type="entry name" value="NAD(P)-BINDING ROSSMANN-FOLD SUPERFAMILY PROTEIN"/>
    <property type="match status" value="1"/>
</dbReference>
<evidence type="ECO:0000313" key="3">
    <source>
        <dbReference type="EMBL" id="KAG6511736.1"/>
    </source>
</evidence>
<organism evidence="3 4">
    <name type="scientific">Zingiber officinale</name>
    <name type="common">Ginger</name>
    <name type="synonym">Amomum zingiber</name>
    <dbReference type="NCBI Taxonomy" id="94328"/>
    <lineage>
        <taxon>Eukaryota</taxon>
        <taxon>Viridiplantae</taxon>
        <taxon>Streptophyta</taxon>
        <taxon>Embryophyta</taxon>
        <taxon>Tracheophyta</taxon>
        <taxon>Spermatophyta</taxon>
        <taxon>Magnoliopsida</taxon>
        <taxon>Liliopsida</taxon>
        <taxon>Zingiberales</taxon>
        <taxon>Zingiberaceae</taxon>
        <taxon>Zingiber</taxon>
    </lineage>
</organism>
<dbReference type="InterPro" id="IPR036291">
    <property type="entry name" value="NAD(P)-bd_dom_sf"/>
</dbReference>
<dbReference type="Gene3D" id="3.40.50.720">
    <property type="entry name" value="NAD(P)-binding Rossmann-like Domain"/>
    <property type="match status" value="1"/>
</dbReference>
<dbReference type="SUPFAM" id="SSF51735">
    <property type="entry name" value="NAD(P)-binding Rossmann-fold domains"/>
    <property type="match status" value="1"/>
</dbReference>
<dbReference type="EMBL" id="JACMSC010000008">
    <property type="protein sequence ID" value="KAG6511736.1"/>
    <property type="molecule type" value="Genomic_DNA"/>
</dbReference>
<accession>A0A8J5LAW4</accession>
<evidence type="ECO:0000313" key="4">
    <source>
        <dbReference type="Proteomes" id="UP000734854"/>
    </source>
</evidence>
<reference evidence="3 4" key="1">
    <citation type="submission" date="2020-08" db="EMBL/GenBank/DDBJ databases">
        <title>Plant Genome Project.</title>
        <authorList>
            <person name="Zhang R.-G."/>
        </authorList>
    </citation>
    <scope>NUCLEOTIDE SEQUENCE [LARGE SCALE GENOMIC DNA]</scope>
    <source>
        <tissue evidence="3">Rhizome</tissue>
    </source>
</reference>
<gene>
    <name evidence="3" type="ORF">ZIOFF_029813</name>
</gene>
<dbReference type="Proteomes" id="UP000734854">
    <property type="component" value="Unassembled WGS sequence"/>
</dbReference>
<feature type="domain" description="RmlD-like substrate binding" evidence="2">
    <location>
        <begin position="42"/>
        <end position="147"/>
    </location>
</feature>
<dbReference type="AlphaFoldDB" id="A0A8J5LAW4"/>
<dbReference type="Pfam" id="PF04321">
    <property type="entry name" value="RmlD_sub_bind"/>
    <property type="match status" value="1"/>
</dbReference>
<keyword evidence="4" id="KW-1185">Reference proteome</keyword>
<evidence type="ECO:0000256" key="1">
    <source>
        <dbReference type="SAM" id="MobiDB-lite"/>
    </source>
</evidence>
<proteinExistence type="predicted"/>
<name>A0A8J5LAW4_ZINOF</name>
<evidence type="ECO:0000259" key="2">
    <source>
        <dbReference type="Pfam" id="PF04321"/>
    </source>
</evidence>
<dbReference type="InterPro" id="IPR029903">
    <property type="entry name" value="RmlD-like-bd"/>
</dbReference>